<feature type="region of interest" description="Disordered" evidence="1">
    <location>
        <begin position="1"/>
        <end position="25"/>
    </location>
</feature>
<evidence type="ECO:0000313" key="3">
    <source>
        <dbReference type="Proteomes" id="UP000287166"/>
    </source>
</evidence>
<evidence type="ECO:0000256" key="1">
    <source>
        <dbReference type="SAM" id="MobiDB-lite"/>
    </source>
</evidence>
<dbReference type="AlphaFoldDB" id="A0A401H3G6"/>
<protein>
    <submittedName>
        <fullName evidence="2">Uncharacterized protein</fullName>
    </submittedName>
</protein>
<gene>
    <name evidence="2" type="ORF">SCP_1403620</name>
</gene>
<evidence type="ECO:0000313" key="2">
    <source>
        <dbReference type="EMBL" id="GBE88954.1"/>
    </source>
</evidence>
<keyword evidence="3" id="KW-1185">Reference proteome</keyword>
<dbReference type="EMBL" id="BFAD01000014">
    <property type="protein sequence ID" value="GBE88954.1"/>
    <property type="molecule type" value="Genomic_DNA"/>
</dbReference>
<dbReference type="InParanoid" id="A0A401H3G6"/>
<reference evidence="2 3" key="1">
    <citation type="journal article" date="2018" name="Sci. Rep.">
        <title>Genome sequence of the cauliflower mushroom Sparassis crispa (Hanabiratake) and its association with beneficial usage.</title>
        <authorList>
            <person name="Kiyama R."/>
            <person name="Furutani Y."/>
            <person name="Kawaguchi K."/>
            <person name="Nakanishi T."/>
        </authorList>
    </citation>
    <scope>NUCLEOTIDE SEQUENCE [LARGE SCALE GENOMIC DNA]</scope>
</reference>
<comment type="caution">
    <text evidence="2">The sequence shown here is derived from an EMBL/GenBank/DDBJ whole genome shotgun (WGS) entry which is preliminary data.</text>
</comment>
<dbReference type="Proteomes" id="UP000287166">
    <property type="component" value="Unassembled WGS sequence"/>
</dbReference>
<sequence length="62" mass="7023">MSVDRVHRLGRRERGRALHPGAMDGGERFATRTVAVLRSRRSVDDAASRRDYGETRLLAATW</sequence>
<organism evidence="2 3">
    <name type="scientific">Sparassis crispa</name>
    <dbReference type="NCBI Taxonomy" id="139825"/>
    <lineage>
        <taxon>Eukaryota</taxon>
        <taxon>Fungi</taxon>
        <taxon>Dikarya</taxon>
        <taxon>Basidiomycota</taxon>
        <taxon>Agaricomycotina</taxon>
        <taxon>Agaricomycetes</taxon>
        <taxon>Polyporales</taxon>
        <taxon>Sparassidaceae</taxon>
        <taxon>Sparassis</taxon>
    </lineage>
</organism>
<proteinExistence type="predicted"/>
<dbReference type="RefSeq" id="XP_027619867.1">
    <property type="nucleotide sequence ID" value="XM_027764066.1"/>
</dbReference>
<accession>A0A401H3G6</accession>
<dbReference type="GeneID" id="38785871"/>
<name>A0A401H3G6_9APHY</name>